<dbReference type="SUPFAM" id="SSF52777">
    <property type="entry name" value="CoA-dependent acyltransferases"/>
    <property type="match status" value="2"/>
</dbReference>
<dbReference type="Pfam" id="PF08659">
    <property type="entry name" value="KR"/>
    <property type="match status" value="1"/>
</dbReference>
<keyword evidence="4" id="KW-0808">Transferase</keyword>
<dbReference type="SMART" id="SM01294">
    <property type="entry name" value="PKS_PP_betabranch"/>
    <property type="match status" value="1"/>
</dbReference>
<dbReference type="InterPro" id="IPR042099">
    <property type="entry name" value="ANL_N_sf"/>
</dbReference>
<dbReference type="Gene3D" id="2.30.38.10">
    <property type="entry name" value="Luciferase, Domain 3"/>
    <property type="match status" value="1"/>
</dbReference>
<dbReference type="InterPro" id="IPR036736">
    <property type="entry name" value="ACP-like_sf"/>
</dbReference>
<dbReference type="SUPFAM" id="SSF51735">
    <property type="entry name" value="NAD(P)-binding Rossmann-fold domains"/>
    <property type="match status" value="1"/>
</dbReference>
<keyword evidence="3" id="KW-0597">Phosphoprotein</keyword>
<dbReference type="EMBL" id="SNYR01000001">
    <property type="protein sequence ID" value="TDQ66266.1"/>
    <property type="molecule type" value="Genomic_DNA"/>
</dbReference>
<dbReference type="Gene3D" id="3.30.559.10">
    <property type="entry name" value="Chloramphenicol acetyltransferase-like domain"/>
    <property type="match status" value="1"/>
</dbReference>
<dbReference type="Gene3D" id="1.10.1200.10">
    <property type="entry name" value="ACP-like"/>
    <property type="match status" value="4"/>
</dbReference>
<reference evidence="7 8" key="1">
    <citation type="submission" date="2019-03" db="EMBL/GenBank/DDBJ databases">
        <title>Genomic Encyclopedia of Type Strains, Phase III (KMG-III): the genomes of soil and plant-associated and newly described type strains.</title>
        <authorList>
            <person name="Whitman W."/>
        </authorList>
    </citation>
    <scope>NUCLEOTIDE SEQUENCE [LARGE SCALE GENOMIC DNA]</scope>
    <source>
        <strain evidence="7 8">CGMCC 1.7002</strain>
    </source>
</reference>
<keyword evidence="2" id="KW-0596">Phosphopantetheine</keyword>
<organism evidence="7 8">
    <name type="scientific">Maritalea mobilis</name>
    <dbReference type="NCBI Taxonomy" id="483324"/>
    <lineage>
        <taxon>Bacteria</taxon>
        <taxon>Pseudomonadati</taxon>
        <taxon>Pseudomonadota</taxon>
        <taxon>Alphaproteobacteria</taxon>
        <taxon>Hyphomicrobiales</taxon>
        <taxon>Devosiaceae</taxon>
        <taxon>Maritalea</taxon>
    </lineage>
</organism>
<dbReference type="InterPro" id="IPR020841">
    <property type="entry name" value="PKS_Beta-ketoAc_synthase_dom"/>
</dbReference>
<evidence type="ECO:0000313" key="7">
    <source>
        <dbReference type="EMBL" id="TDQ66266.1"/>
    </source>
</evidence>
<name>A0A4R6VU72_9HYPH</name>
<protein>
    <submittedName>
        <fullName evidence="7">Amino acid adenylation domain-containing protein</fullName>
    </submittedName>
</protein>
<dbReference type="InterPro" id="IPR014030">
    <property type="entry name" value="Ketoacyl_synth_N"/>
</dbReference>
<dbReference type="PROSITE" id="PS50075">
    <property type="entry name" value="CARRIER"/>
    <property type="match status" value="4"/>
</dbReference>
<dbReference type="Gene3D" id="3.30.559.30">
    <property type="entry name" value="Nonribosomal peptide synthetase, condensation domain"/>
    <property type="match status" value="1"/>
</dbReference>
<dbReference type="Pfam" id="PF00550">
    <property type="entry name" value="PP-binding"/>
    <property type="match status" value="4"/>
</dbReference>
<dbReference type="SUPFAM" id="SSF56801">
    <property type="entry name" value="Acetyl-CoA synthetase-like"/>
    <property type="match status" value="2"/>
</dbReference>
<dbReference type="InterPro" id="IPR010071">
    <property type="entry name" value="AA_adenyl_dom"/>
</dbReference>
<dbReference type="NCBIfam" id="TIGR01733">
    <property type="entry name" value="AA-adenyl-dom"/>
    <property type="match status" value="1"/>
</dbReference>
<evidence type="ECO:0000259" key="6">
    <source>
        <dbReference type="PROSITE" id="PS52004"/>
    </source>
</evidence>
<dbReference type="InterPro" id="IPR006162">
    <property type="entry name" value="Ppantetheine_attach_site"/>
</dbReference>
<dbReference type="OrthoDB" id="9803968at2"/>
<dbReference type="InterPro" id="IPR057326">
    <property type="entry name" value="KR_dom"/>
</dbReference>
<dbReference type="Pfam" id="PF02801">
    <property type="entry name" value="Ketoacyl-synt_C"/>
    <property type="match status" value="1"/>
</dbReference>
<feature type="domain" description="Carrier" evidence="5">
    <location>
        <begin position="502"/>
        <end position="579"/>
    </location>
</feature>
<dbReference type="InterPro" id="IPR029058">
    <property type="entry name" value="AB_hydrolase_fold"/>
</dbReference>
<feature type="domain" description="Carrier" evidence="5">
    <location>
        <begin position="2700"/>
        <end position="2775"/>
    </location>
</feature>
<dbReference type="InterPro" id="IPR000873">
    <property type="entry name" value="AMP-dep_synth/lig_dom"/>
</dbReference>
<dbReference type="SMART" id="SM00822">
    <property type="entry name" value="PKS_KR"/>
    <property type="match status" value="1"/>
</dbReference>
<evidence type="ECO:0000256" key="1">
    <source>
        <dbReference type="ARBA" id="ARBA00001957"/>
    </source>
</evidence>
<dbReference type="InterPro" id="IPR001242">
    <property type="entry name" value="Condensation_dom"/>
</dbReference>
<dbReference type="InterPro" id="IPR001031">
    <property type="entry name" value="Thioesterase"/>
</dbReference>
<dbReference type="Pfam" id="PF00668">
    <property type="entry name" value="Condensation"/>
    <property type="match status" value="1"/>
</dbReference>
<feature type="domain" description="Carrier" evidence="5">
    <location>
        <begin position="1525"/>
        <end position="1599"/>
    </location>
</feature>
<dbReference type="Pfam" id="PF00109">
    <property type="entry name" value="ketoacyl-synt"/>
    <property type="match status" value="1"/>
</dbReference>
<dbReference type="InterPro" id="IPR036291">
    <property type="entry name" value="NAD(P)-bd_dom_sf"/>
</dbReference>
<evidence type="ECO:0000259" key="5">
    <source>
        <dbReference type="PROSITE" id="PS50075"/>
    </source>
</evidence>
<dbReference type="GO" id="GO:0016746">
    <property type="term" value="F:acyltransferase activity"/>
    <property type="evidence" value="ECO:0007669"/>
    <property type="project" value="InterPro"/>
</dbReference>
<dbReference type="Gene3D" id="3.40.50.980">
    <property type="match status" value="2"/>
</dbReference>
<evidence type="ECO:0000313" key="8">
    <source>
        <dbReference type="Proteomes" id="UP000295391"/>
    </source>
</evidence>
<feature type="domain" description="Ketosynthase family 3 (KS3)" evidence="6">
    <location>
        <begin position="1613"/>
        <end position="2021"/>
    </location>
</feature>
<dbReference type="SMART" id="SM00823">
    <property type="entry name" value="PKS_PP"/>
    <property type="match status" value="3"/>
</dbReference>
<dbReference type="GO" id="GO:0044550">
    <property type="term" value="P:secondary metabolite biosynthetic process"/>
    <property type="evidence" value="ECO:0007669"/>
    <property type="project" value="TreeGrafter"/>
</dbReference>
<dbReference type="Gene3D" id="1.10.1240.100">
    <property type="match status" value="1"/>
</dbReference>
<dbReference type="InterPro" id="IPR009081">
    <property type="entry name" value="PP-bd_ACP"/>
</dbReference>
<evidence type="ECO:0000256" key="4">
    <source>
        <dbReference type="ARBA" id="ARBA00022679"/>
    </source>
</evidence>
<dbReference type="PANTHER" id="PTHR45527:SF1">
    <property type="entry name" value="FATTY ACID SYNTHASE"/>
    <property type="match status" value="1"/>
</dbReference>
<accession>A0A4R6VU72</accession>
<dbReference type="Pfam" id="PF00975">
    <property type="entry name" value="Thioesterase"/>
    <property type="match status" value="1"/>
</dbReference>
<dbReference type="Gene3D" id="3.40.50.1820">
    <property type="entry name" value="alpha/beta hydrolase"/>
    <property type="match status" value="1"/>
</dbReference>
<comment type="caution">
    <text evidence="7">The sequence shown here is derived from an EMBL/GenBank/DDBJ whole genome shotgun (WGS) entry which is preliminary data.</text>
</comment>
<dbReference type="InterPro" id="IPR013968">
    <property type="entry name" value="PKS_KR"/>
</dbReference>
<sequence length="3050" mass="335218">MDKFTSLAKRFHDVANEFPHHIAVEDGSTKLTYRELDSLSDQFAHGLTAKKIEVGSIVGLMLPRSWQQIVAILGIVKAGAVAAPLDRQSPKSRIKEMAEDIGCALILVDAKSIKIGGQRCSVFASILDSGKKSKFKPHERSKEALSFVFFTSGSTGKPKAVLVPERGVLRLGMQGYIPLDEHVRVGHISNPSFDAINFDIWAPLLNGGTCIVFPDGAFDDFSAFSEQLVDHNINTLFMTVALFNAIVAEQEQCFANLSTLLIGGEQINTQTVLKWYKNNPKSNCTIYNVYGPTECATFSLNYPIPRDEKAANAPIGRPLPGTKLTVVDADLQKVNDGQKGELLISGDAVALGYHERQELNDQAFVKLNGKVHYRTGDLVQRNADGTINYVGRIGRQVKVRGFRVEPGEIETILNRHPEIENAHVMAAKSATGVLELHAFVVPDGKVSIDDVHAYLQMHLPTYMMPHHFYRLTHLPTNANGKIDREALIEADHPRWQPTNFATELSPEVKALRDIAAAVLEQPDLDASSTFLSAGGDSLSALRFKHQVARELSLSLSAGDILSLPLKDLRSKATAIEEAAQAFKQSPSGISPATSEQKRLWLDAQRYPESRAYSVPLVFKIAGPVDAEKLEHAFSSLFKHYASFRTAFREVDGELMQVVLEESACTFEAFRAGKYKAKDWEGFAKDAFAQPFDLSEPALCWAYWLPFNGHEGVLLINAHHILLDGWSLNLMLQQLSSLYGGDLLPDDAGPEMGQFALWQREQFSTDEYAAKRKALHDLWTNDDSIYAPLTVQCACDEMDAFVTRKTFGAEAAQIVRRCASVQNVTPFNLYLTAFSLGYAHITGLQNFKLATPVSNRTNPAFAETIGMMANTMLLPVRLPAKQSLNEALATNCSIWAEFLQFDEVAFEHFIEDLTQAGHASAGRFDAMFVLENTDYDQLQLAQCRTKFEIPSHVDGKAPITAFVLETADGPELIVEAQSRFFTQEDVDRLCESFGKAIDGLADLDTSIGQFTLPLIDELSAQSTIVAPKTIAEMFQQQAALTPSTIAVVDGYHWLSYRALIQHSWKLIDELKVQLGDRKSGDVIGVYIQPSREHIVALIALAQMNITILPLDPSYPDEMLQRIVEKAKPSLILTHPKAEPRSFADVDVYEVNLNQPSQNKPASHDGENPLYLLFTSGSTGEPKGVYVPDDALCNLLQWQKQEGTLAKAAITQQFSKLSFDVSFQEIFTTLTTGGTFHIIEPELRQDPAILLEEMRDKRIERIFLPFVALKLLAETALRSGIILPYLKEVVSAGEELVSTQTLKAWFKQLPQARLINHYGPSETHVVSAYNLPEDVDQWPDSAPIGRPISNVSFRIKDAQNSEDGSGELLVSGDFVRPCYADDKDNDKAFETDAEGRVWYKTGDRAAIVRNYHFAYRSRLDNQIKLSGHRVELQQIEAVLNRMSGIALAIVVQKSDSELACFYEANGAAPTLSKVNAHLAKHLPDYVRLNSFVAMENWPKTPSGKIDRKKLQLQKIEQELHSDFAEIDWGNQTERQLADLFKDIIHREIRPEQTFFEAGATSLDLIRYRDSCQSAFSIQLPVALLFQFSSIEKLAQHLGPQEETKSAPKSDRHNSQEKMAIVGVSINVAGAENYEAFTDLVLNNRTGIERFDAEHGKIGARSQLKNMMGFDPTYFGISKPEAKLMDPQQRHLLMGAVHCLQDAGVNPQHSQARIGVMASAGENTYFQQTLNGEYDADLPDSFQVALHHDKDFLGSKIAYRLGLKGPAIAVQAACGSSLIGLHMAAGMLRNGDADMMLVGGCLIDATLQDGYTYRPQHIFSKDGLCRPFDRDASGTIGASGYGFVLLMPLSKALDAGHKVYAVFEGSAINNDGHDKMSYTAPSVQGQTEVLQAALGNAGLSADDITFIEAHGTGTALGDPIEIEALRRAYGERDTTLAVSSLKSQIGHMGAAAGLVGLIRAIVALKTKTLPPNLNFKALNPEIALGDTPIHFPAKSKTWACQTQRRAGVSSFGIGGTNAHAIVGEFETLASKSKQTVPLFLLSAHSHDALVIWAKQIADYLEQQPDQLNNVLSFLQYGTPHLSYRAGFVCADAKQAVAALRKLDDGRKSASNEQIDLAARDDLEERLERWLSGAHLSPEITQIAPRPQGFPLYSFMLENFEFAKKGKAQAPANLNDIRRLDAQDWLYAPAWQNLGRLNGPSVKRDLAIILHADGLDAEAKAALASNYEQVHFLKIGDDVAEIIREIDQSDPIAAVDVINFAPAQLRLGVSSAQLDHAQIYCLDAIPAVLELAQHFKASKLRIVLASCEAADVYGANEAPLAGLLAGAQSVLTSECDLAASWIDFANGCLEDLNDFLTLRPVEAGRYAVRNGCLWQRQLAPMVSSSLQIEGYGGRHLVIGASGGIGRNICLEILSDPNAELDITTRSGQLPEALANYADRITVHALDLAQEDATLPKLDRPVENVVFAAGAAHGALIAHRDNDAMRQNNKVKTQGLLKLESWVEIQQPKRVIYCSSMASEFGGRGQLDYAATNGLLDSFSHWINPNAPDTVRTVINWDIWRESGMAVDALERDDLHQLHLTYGLSDHEGRSVFRRCLASSHPQICVSTVALKDAVQFYRASEKPVATPSGINQSKDEIIIDLIQSISGETEVSTQHSLDELGIDSLATLDLIDEIKAALGTEFALSELPPVLTVGGLVELIAGKDSSSDIAARLSAMLQSVLGLDTFAPSNSFGELGLDSLMALDLIDEIKAAFGVSLPVSAFHEDATLNDVVQYVEEGLEDGEVRQGGESLPVSVDCWQQGDGEKVICFIHPVGGEVASYKSLFQHLDKATTVYAISDPNLRLEPGEPLTIQARAKAYLQALDQKTDQERQILELVGWSFGAWVAAEMCRLAEHQDNSFGYLTMIDPPEPDCGAEIAEHSKEEVQEAFLHDLAPRLNKSHASLQSQIAPELQQHLENLVRCCQLNMAAMRAHVPGELRHTKVHLFVAGQVADGLLVDPIKPQGHMAKWGQRLPELIYGEILEADHYSIMQSPNIERIAEQFFSDHKQPIRVPSL</sequence>
<dbReference type="PROSITE" id="PS52004">
    <property type="entry name" value="KS3_2"/>
    <property type="match status" value="1"/>
</dbReference>
<dbReference type="Pfam" id="PF16197">
    <property type="entry name" value="KAsynt_C_assoc"/>
    <property type="match status" value="1"/>
</dbReference>
<dbReference type="Gene3D" id="3.30.300.30">
    <property type="match status" value="2"/>
</dbReference>
<evidence type="ECO:0000256" key="2">
    <source>
        <dbReference type="ARBA" id="ARBA00022450"/>
    </source>
</evidence>
<dbReference type="Pfam" id="PF00501">
    <property type="entry name" value="AMP-binding"/>
    <property type="match status" value="2"/>
</dbReference>
<dbReference type="InterPro" id="IPR014031">
    <property type="entry name" value="Ketoacyl_synth_C"/>
</dbReference>
<comment type="cofactor">
    <cofactor evidence="1">
        <name>pantetheine 4'-phosphate</name>
        <dbReference type="ChEBI" id="CHEBI:47942"/>
    </cofactor>
</comment>
<evidence type="ECO:0000256" key="3">
    <source>
        <dbReference type="ARBA" id="ARBA00022553"/>
    </source>
</evidence>
<dbReference type="PROSITE" id="PS00455">
    <property type="entry name" value="AMP_BINDING"/>
    <property type="match status" value="2"/>
</dbReference>
<dbReference type="GO" id="GO:0005737">
    <property type="term" value="C:cytoplasm"/>
    <property type="evidence" value="ECO:0007669"/>
    <property type="project" value="TreeGrafter"/>
</dbReference>
<dbReference type="GO" id="GO:0031177">
    <property type="term" value="F:phosphopantetheine binding"/>
    <property type="evidence" value="ECO:0007669"/>
    <property type="project" value="InterPro"/>
</dbReference>
<dbReference type="InterPro" id="IPR016039">
    <property type="entry name" value="Thiolase-like"/>
</dbReference>
<dbReference type="InterPro" id="IPR020806">
    <property type="entry name" value="PKS_PP-bd"/>
</dbReference>
<feature type="domain" description="Carrier" evidence="5">
    <location>
        <begin position="2625"/>
        <end position="2700"/>
    </location>
</feature>
<proteinExistence type="predicted"/>
<dbReference type="Gene3D" id="3.40.47.10">
    <property type="match status" value="1"/>
</dbReference>
<keyword evidence="8" id="KW-1185">Reference proteome</keyword>
<dbReference type="Proteomes" id="UP000295391">
    <property type="component" value="Unassembled WGS sequence"/>
</dbReference>
<dbReference type="InterPro" id="IPR045851">
    <property type="entry name" value="AMP-bd_C_sf"/>
</dbReference>
<dbReference type="PANTHER" id="PTHR45527">
    <property type="entry name" value="NONRIBOSOMAL PEPTIDE SYNTHETASE"/>
    <property type="match status" value="1"/>
</dbReference>
<dbReference type="GO" id="GO:0043041">
    <property type="term" value="P:amino acid activation for nonribosomal peptide biosynthetic process"/>
    <property type="evidence" value="ECO:0007669"/>
    <property type="project" value="TreeGrafter"/>
</dbReference>
<dbReference type="SUPFAM" id="SSF53901">
    <property type="entry name" value="Thiolase-like"/>
    <property type="match status" value="1"/>
</dbReference>
<dbReference type="CDD" id="cd00833">
    <property type="entry name" value="PKS"/>
    <property type="match status" value="1"/>
</dbReference>
<dbReference type="SUPFAM" id="SSF53474">
    <property type="entry name" value="alpha/beta-Hydrolases"/>
    <property type="match status" value="1"/>
</dbReference>
<dbReference type="PROSITE" id="PS00012">
    <property type="entry name" value="PHOSPHOPANTETHEINE"/>
    <property type="match status" value="2"/>
</dbReference>
<dbReference type="InterPro" id="IPR020845">
    <property type="entry name" value="AMP-binding_CS"/>
</dbReference>
<dbReference type="InterPro" id="IPR023213">
    <property type="entry name" value="CAT-like_dom_sf"/>
</dbReference>
<dbReference type="Gene3D" id="3.40.50.12780">
    <property type="entry name" value="N-terminal domain of ligase-like"/>
    <property type="match status" value="1"/>
</dbReference>
<dbReference type="SMART" id="SM00825">
    <property type="entry name" value="PKS_KS"/>
    <property type="match status" value="1"/>
</dbReference>
<dbReference type="InterPro" id="IPR025110">
    <property type="entry name" value="AMP-bd_C"/>
</dbReference>
<dbReference type="Gene3D" id="3.40.50.720">
    <property type="entry name" value="NAD(P)-binding Rossmann-like Domain"/>
    <property type="match status" value="1"/>
</dbReference>
<gene>
    <name evidence="7" type="ORF">ATL17_0257</name>
</gene>
<dbReference type="RefSeq" id="WP_133570971.1">
    <property type="nucleotide sequence ID" value="NZ_SNYR01000001.1"/>
</dbReference>
<dbReference type="InterPro" id="IPR032821">
    <property type="entry name" value="PKS_assoc"/>
</dbReference>
<dbReference type="SUPFAM" id="SSF47336">
    <property type="entry name" value="ACP-like"/>
    <property type="match status" value="4"/>
</dbReference>
<dbReference type="Pfam" id="PF13193">
    <property type="entry name" value="AMP-binding_C"/>
    <property type="match status" value="2"/>
</dbReference>